<sequence>MLRSRRTGEILPVQIGPVLGSLLASISPMGPIRARGRGTDEASALCNDPFDQVTTMHIAFPSLRRLMLFQLKKGALRGQTHSTRRVDRSSTLGLAAQASPSSLRTMEPSGCFKPSHQL</sequence>
<gene>
    <name evidence="2" type="ORF">MPL1032_220071</name>
</gene>
<evidence type="ECO:0000313" key="3">
    <source>
        <dbReference type="Proteomes" id="UP000182888"/>
    </source>
</evidence>
<evidence type="ECO:0000256" key="1">
    <source>
        <dbReference type="SAM" id="MobiDB-lite"/>
    </source>
</evidence>
<dbReference type="EMBL" id="CCND01000015">
    <property type="protein sequence ID" value="CDX57594.1"/>
    <property type="molecule type" value="Genomic_DNA"/>
</dbReference>
<feature type="region of interest" description="Disordered" evidence="1">
    <location>
        <begin position="79"/>
        <end position="118"/>
    </location>
</feature>
<evidence type="ECO:0000313" key="2">
    <source>
        <dbReference type="EMBL" id="CDX57594.1"/>
    </source>
</evidence>
<name>A0A0K2VZM9_MESPL</name>
<dbReference type="Proteomes" id="UP000182888">
    <property type="component" value="Unassembled WGS sequence"/>
</dbReference>
<reference evidence="3" key="1">
    <citation type="submission" date="2014-08" db="EMBL/GenBank/DDBJ databases">
        <authorList>
            <person name="Edwards T."/>
        </authorList>
    </citation>
    <scope>NUCLEOTIDE SEQUENCE [LARGE SCALE GENOMIC DNA]</scope>
</reference>
<dbReference type="AlphaFoldDB" id="A0A0K2VZM9"/>
<organism evidence="2 3">
    <name type="scientific">Mesorhizobium plurifarium</name>
    <dbReference type="NCBI Taxonomy" id="69974"/>
    <lineage>
        <taxon>Bacteria</taxon>
        <taxon>Pseudomonadati</taxon>
        <taxon>Pseudomonadota</taxon>
        <taxon>Alphaproteobacteria</taxon>
        <taxon>Hyphomicrobiales</taxon>
        <taxon>Phyllobacteriaceae</taxon>
        <taxon>Mesorhizobium</taxon>
    </lineage>
</organism>
<accession>A0A0K2VZM9</accession>
<protein>
    <submittedName>
        <fullName evidence="2">Uncharacterized protein</fullName>
    </submittedName>
</protein>
<proteinExistence type="predicted"/>